<dbReference type="KEGG" id="avc:NCTC10951_02900"/>
<protein>
    <submittedName>
        <fullName evidence="1">Uncharacterized protein</fullName>
    </submittedName>
</protein>
<organism evidence="1 2">
    <name type="scientific">Actinomyces viscosus</name>
    <dbReference type="NCBI Taxonomy" id="1656"/>
    <lineage>
        <taxon>Bacteria</taxon>
        <taxon>Bacillati</taxon>
        <taxon>Actinomycetota</taxon>
        <taxon>Actinomycetes</taxon>
        <taxon>Actinomycetales</taxon>
        <taxon>Actinomycetaceae</taxon>
        <taxon>Actinomyces</taxon>
    </lineage>
</organism>
<dbReference type="Proteomes" id="UP000268658">
    <property type="component" value="Chromosome"/>
</dbReference>
<sequence length="322" mass="35268">MQKYHPTINDIALAAPTHRLFIPAPFFRIKIAATLFLVALTAWYWTSPISPWLSWLVTAVSLPLSVLAIKNWLAPAEVERRRVVDLLPNDLVVSPNEGGFLTSASPALSRHTILDASPQVEVVLAGHNHPLIYGLEGKVGTIHPIGLKSRSHPSEEAEMVNQVLAAAAQLDDNWFHVATDDERRIAWRLGFVEKKPLRAGKRWSKAARSYANAASAEHTESQRDLPIQTASVIVVVNGDLMLQNDGQNEQIAVLIDRLEEKITKLADHAIVEQIRAAVNNKDKHGAARGIRELGQDTLVNALGGSAGNALWAAAVALTQHLW</sequence>
<evidence type="ECO:0000313" key="2">
    <source>
        <dbReference type="Proteomes" id="UP000268658"/>
    </source>
</evidence>
<dbReference type="OrthoDB" id="9933843at2"/>
<reference evidence="1 2" key="1">
    <citation type="submission" date="2018-12" db="EMBL/GenBank/DDBJ databases">
        <authorList>
            <consortium name="Pathogen Informatics"/>
        </authorList>
    </citation>
    <scope>NUCLEOTIDE SEQUENCE [LARGE SCALE GENOMIC DNA]</scope>
    <source>
        <strain evidence="1 2">NCTC10951</strain>
    </source>
</reference>
<name>A0A3S4VZD7_ACTVI</name>
<dbReference type="AlphaFoldDB" id="A0A3S4VZD7"/>
<dbReference type="RefSeq" id="WP_126415190.1">
    <property type="nucleotide sequence ID" value="NZ_JASPER010000025.1"/>
</dbReference>
<accession>A0A3S4VZD7</accession>
<proteinExistence type="predicted"/>
<dbReference type="EMBL" id="LR134477">
    <property type="protein sequence ID" value="VEI18789.1"/>
    <property type="molecule type" value="Genomic_DNA"/>
</dbReference>
<gene>
    <name evidence="1" type="ORF">NCTC10951_02900</name>
</gene>
<evidence type="ECO:0000313" key="1">
    <source>
        <dbReference type="EMBL" id="VEI18789.1"/>
    </source>
</evidence>